<dbReference type="Gene3D" id="3.30.1370.110">
    <property type="match status" value="1"/>
</dbReference>
<gene>
    <name evidence="2" type="ORF">NE695_07220</name>
</gene>
<dbReference type="Pfam" id="PF01713">
    <property type="entry name" value="Smr"/>
    <property type="match status" value="1"/>
</dbReference>
<dbReference type="GeneID" id="90531168"/>
<dbReference type="SUPFAM" id="SSF160443">
    <property type="entry name" value="SMR domain-like"/>
    <property type="match status" value="1"/>
</dbReference>
<dbReference type="InterPro" id="IPR036063">
    <property type="entry name" value="Smr_dom_sf"/>
</dbReference>
<evidence type="ECO:0000313" key="3">
    <source>
        <dbReference type="Proteomes" id="UP001524473"/>
    </source>
</evidence>
<name>A0ABT1RYF4_9FIRM</name>
<protein>
    <submittedName>
        <fullName evidence="2">Smr/MutS family protein</fullName>
    </submittedName>
</protein>
<organism evidence="2 3">
    <name type="scientific">Neglectibacter timonensis</name>
    <dbReference type="NCBI Taxonomy" id="1776382"/>
    <lineage>
        <taxon>Bacteria</taxon>
        <taxon>Bacillati</taxon>
        <taxon>Bacillota</taxon>
        <taxon>Clostridia</taxon>
        <taxon>Eubacteriales</taxon>
        <taxon>Oscillospiraceae</taxon>
        <taxon>Neglectibacter</taxon>
    </lineage>
</organism>
<dbReference type="InterPro" id="IPR002625">
    <property type="entry name" value="Smr_dom"/>
</dbReference>
<accession>A0ABT1RYF4</accession>
<evidence type="ECO:0000259" key="1">
    <source>
        <dbReference type="Pfam" id="PF01713"/>
    </source>
</evidence>
<reference evidence="2 3" key="1">
    <citation type="submission" date="2022-06" db="EMBL/GenBank/DDBJ databases">
        <title>Isolation of gut microbiota from human fecal samples.</title>
        <authorList>
            <person name="Pamer E.G."/>
            <person name="Barat B."/>
            <person name="Waligurski E."/>
            <person name="Medina S."/>
            <person name="Paddock L."/>
            <person name="Mostad J."/>
        </authorList>
    </citation>
    <scope>NUCLEOTIDE SEQUENCE [LARGE SCALE GENOMIC DNA]</scope>
    <source>
        <strain evidence="2 3">DFI.9.73</strain>
    </source>
</reference>
<dbReference type="Proteomes" id="UP001524473">
    <property type="component" value="Unassembled WGS sequence"/>
</dbReference>
<feature type="domain" description="Smr" evidence="1">
    <location>
        <begin position="12"/>
        <end position="63"/>
    </location>
</feature>
<comment type="caution">
    <text evidence="2">The sequence shown here is derived from an EMBL/GenBank/DDBJ whole genome shotgun (WGS) entry which is preliminary data.</text>
</comment>
<dbReference type="EMBL" id="JANFZH010000013">
    <property type="protein sequence ID" value="MCQ4839701.1"/>
    <property type="molecule type" value="Genomic_DNA"/>
</dbReference>
<dbReference type="RefSeq" id="WP_066860400.1">
    <property type="nucleotide sequence ID" value="NZ_CABKVV010000009.1"/>
</dbReference>
<sequence length="82" mass="9402">MRFSRNGSVMTVDLHGTSAEQARELLLNWLSHSPESVTELRVVHGYNRGTLLRDMVRQELTHPRIRTKLPALNPGETRLILK</sequence>
<keyword evidence="3" id="KW-1185">Reference proteome</keyword>
<evidence type="ECO:0000313" key="2">
    <source>
        <dbReference type="EMBL" id="MCQ4839701.1"/>
    </source>
</evidence>
<proteinExistence type="predicted"/>